<keyword evidence="2" id="KW-1185">Reference proteome</keyword>
<dbReference type="VEuPathDB" id="VectorBase:RSAN_031734"/>
<accession>A0A9D4PUT3</accession>
<gene>
    <name evidence="1" type="ORF">HPB52_000922</name>
</gene>
<reference evidence="1" key="1">
    <citation type="journal article" date="2020" name="Cell">
        <title>Large-Scale Comparative Analyses of Tick Genomes Elucidate Their Genetic Diversity and Vector Capacities.</title>
        <authorList>
            <consortium name="Tick Genome and Microbiome Consortium (TIGMIC)"/>
            <person name="Jia N."/>
            <person name="Wang J."/>
            <person name="Shi W."/>
            <person name="Du L."/>
            <person name="Sun Y."/>
            <person name="Zhan W."/>
            <person name="Jiang J.F."/>
            <person name="Wang Q."/>
            <person name="Zhang B."/>
            <person name="Ji P."/>
            <person name="Bell-Sakyi L."/>
            <person name="Cui X.M."/>
            <person name="Yuan T.T."/>
            <person name="Jiang B.G."/>
            <person name="Yang W.F."/>
            <person name="Lam T.T."/>
            <person name="Chang Q.C."/>
            <person name="Ding S.J."/>
            <person name="Wang X.J."/>
            <person name="Zhu J.G."/>
            <person name="Ruan X.D."/>
            <person name="Zhao L."/>
            <person name="Wei J.T."/>
            <person name="Ye R.Z."/>
            <person name="Que T.C."/>
            <person name="Du C.H."/>
            <person name="Zhou Y.H."/>
            <person name="Cheng J.X."/>
            <person name="Dai P.F."/>
            <person name="Guo W.B."/>
            <person name="Han X.H."/>
            <person name="Huang E.J."/>
            <person name="Li L.F."/>
            <person name="Wei W."/>
            <person name="Gao Y.C."/>
            <person name="Liu J.Z."/>
            <person name="Shao H.Z."/>
            <person name="Wang X."/>
            <person name="Wang C.C."/>
            <person name="Yang T.C."/>
            <person name="Huo Q.B."/>
            <person name="Li W."/>
            <person name="Chen H.Y."/>
            <person name="Chen S.E."/>
            <person name="Zhou L.G."/>
            <person name="Ni X.B."/>
            <person name="Tian J.H."/>
            <person name="Sheng Y."/>
            <person name="Liu T."/>
            <person name="Pan Y.S."/>
            <person name="Xia L.Y."/>
            <person name="Li J."/>
            <person name="Zhao F."/>
            <person name="Cao W.C."/>
        </authorList>
    </citation>
    <scope>NUCLEOTIDE SEQUENCE</scope>
    <source>
        <strain evidence="1">Rsan-2018</strain>
    </source>
</reference>
<organism evidence="1 2">
    <name type="scientific">Rhipicephalus sanguineus</name>
    <name type="common">Brown dog tick</name>
    <name type="synonym">Ixodes sanguineus</name>
    <dbReference type="NCBI Taxonomy" id="34632"/>
    <lineage>
        <taxon>Eukaryota</taxon>
        <taxon>Metazoa</taxon>
        <taxon>Ecdysozoa</taxon>
        <taxon>Arthropoda</taxon>
        <taxon>Chelicerata</taxon>
        <taxon>Arachnida</taxon>
        <taxon>Acari</taxon>
        <taxon>Parasitiformes</taxon>
        <taxon>Ixodida</taxon>
        <taxon>Ixodoidea</taxon>
        <taxon>Ixodidae</taxon>
        <taxon>Rhipicephalinae</taxon>
        <taxon>Rhipicephalus</taxon>
        <taxon>Rhipicephalus</taxon>
    </lineage>
</organism>
<name>A0A9D4PUT3_RHISA</name>
<evidence type="ECO:0000313" key="1">
    <source>
        <dbReference type="EMBL" id="KAH7955472.1"/>
    </source>
</evidence>
<sequence>MAAPVIEMAGDCDEELEKVRATQLSVEQKVCALRFFATESFQGSVGIEEMIHMAQSAMRILAIDPMRPGSDHDSFIWQTTWLRLRVLARHIAEPGKYLLGDADTHIGRCLVHYLKESARRELTDISEEDWVRWKRAARGDEPTGAFATIAWIPGTRDELRNMAISDAMEARDVNVVLGMLLTVVRPIPEKCIPTLLFADS</sequence>
<evidence type="ECO:0000313" key="2">
    <source>
        <dbReference type="Proteomes" id="UP000821837"/>
    </source>
</evidence>
<dbReference type="AlphaFoldDB" id="A0A9D4PUT3"/>
<proteinExistence type="predicted"/>
<reference evidence="1" key="2">
    <citation type="submission" date="2021-09" db="EMBL/GenBank/DDBJ databases">
        <authorList>
            <person name="Jia N."/>
            <person name="Wang J."/>
            <person name="Shi W."/>
            <person name="Du L."/>
            <person name="Sun Y."/>
            <person name="Zhan W."/>
            <person name="Jiang J."/>
            <person name="Wang Q."/>
            <person name="Zhang B."/>
            <person name="Ji P."/>
            <person name="Sakyi L.B."/>
            <person name="Cui X."/>
            <person name="Yuan T."/>
            <person name="Jiang B."/>
            <person name="Yang W."/>
            <person name="Lam T.T.-Y."/>
            <person name="Chang Q."/>
            <person name="Ding S."/>
            <person name="Wang X."/>
            <person name="Zhu J."/>
            <person name="Ruan X."/>
            <person name="Zhao L."/>
            <person name="Wei J."/>
            <person name="Que T."/>
            <person name="Du C."/>
            <person name="Cheng J."/>
            <person name="Dai P."/>
            <person name="Han X."/>
            <person name="Huang E."/>
            <person name="Gao Y."/>
            <person name="Liu J."/>
            <person name="Shao H."/>
            <person name="Ye R."/>
            <person name="Li L."/>
            <person name="Wei W."/>
            <person name="Wang X."/>
            <person name="Wang C."/>
            <person name="Huo Q."/>
            <person name="Li W."/>
            <person name="Guo W."/>
            <person name="Chen H."/>
            <person name="Chen S."/>
            <person name="Zhou L."/>
            <person name="Zhou L."/>
            <person name="Ni X."/>
            <person name="Tian J."/>
            <person name="Zhou Y."/>
            <person name="Sheng Y."/>
            <person name="Liu T."/>
            <person name="Pan Y."/>
            <person name="Xia L."/>
            <person name="Li J."/>
            <person name="Zhao F."/>
            <person name="Cao W."/>
        </authorList>
    </citation>
    <scope>NUCLEOTIDE SEQUENCE</scope>
    <source>
        <strain evidence="1">Rsan-2018</strain>
        <tissue evidence="1">Larvae</tissue>
    </source>
</reference>
<comment type="caution">
    <text evidence="1">The sequence shown here is derived from an EMBL/GenBank/DDBJ whole genome shotgun (WGS) entry which is preliminary data.</text>
</comment>
<dbReference type="Proteomes" id="UP000821837">
    <property type="component" value="Unassembled WGS sequence"/>
</dbReference>
<protein>
    <submittedName>
        <fullName evidence="1">Uncharacterized protein</fullName>
    </submittedName>
</protein>
<dbReference type="EMBL" id="JABSTV010001250">
    <property type="protein sequence ID" value="KAH7955472.1"/>
    <property type="molecule type" value="Genomic_DNA"/>
</dbReference>